<dbReference type="GO" id="GO:0008800">
    <property type="term" value="F:beta-lactamase activity"/>
    <property type="evidence" value="ECO:0007669"/>
    <property type="project" value="UniProtKB-UniRule"/>
</dbReference>
<evidence type="ECO:0000256" key="1">
    <source>
        <dbReference type="ARBA" id="ARBA00001526"/>
    </source>
</evidence>
<dbReference type="SUPFAM" id="SSF81901">
    <property type="entry name" value="HCP-like"/>
    <property type="match status" value="2"/>
</dbReference>
<keyword evidence="5 9" id="KW-0378">Hydrolase</keyword>
<keyword evidence="7" id="KW-1015">Disulfide bond</keyword>
<evidence type="ECO:0000256" key="10">
    <source>
        <dbReference type="SAM" id="MobiDB-lite"/>
    </source>
</evidence>
<evidence type="ECO:0000313" key="11">
    <source>
        <dbReference type="EMBL" id="BAO98309.1"/>
    </source>
</evidence>
<proteinExistence type="inferred from homology"/>
<evidence type="ECO:0000313" key="12">
    <source>
        <dbReference type="Proteomes" id="UP000031662"/>
    </source>
</evidence>
<evidence type="ECO:0000256" key="5">
    <source>
        <dbReference type="ARBA" id="ARBA00022801"/>
    </source>
</evidence>
<evidence type="ECO:0000256" key="2">
    <source>
        <dbReference type="ARBA" id="ARBA00008486"/>
    </source>
</evidence>
<evidence type="ECO:0000256" key="9">
    <source>
        <dbReference type="RuleBase" id="RU366075"/>
    </source>
</evidence>
<dbReference type="Gene3D" id="1.25.40.10">
    <property type="entry name" value="Tetratricopeptide repeat domain"/>
    <property type="match status" value="2"/>
</dbReference>
<protein>
    <recommendedName>
        <fullName evidence="3 9">Beta-lactamase</fullName>
        <ecNumber evidence="3 9">3.5.2.6</ecNumber>
    </recommendedName>
</protein>
<evidence type="ECO:0000256" key="4">
    <source>
        <dbReference type="ARBA" id="ARBA00022737"/>
    </source>
</evidence>
<gene>
    <name evidence="11" type="ORF">NY40_1302</name>
</gene>
<feature type="compositionally biased region" description="Low complexity" evidence="10">
    <location>
        <begin position="34"/>
        <end position="45"/>
    </location>
</feature>
<keyword evidence="8" id="KW-0046">Antibiotic resistance</keyword>
<feature type="compositionally biased region" description="Polar residues" evidence="10">
    <location>
        <begin position="46"/>
        <end position="57"/>
    </location>
</feature>
<evidence type="ECO:0000256" key="3">
    <source>
        <dbReference type="ARBA" id="ARBA00012865"/>
    </source>
</evidence>
<feature type="chain" id="PRO_5023972331" description="Beta-lactamase" evidence="9">
    <location>
        <begin position="20"/>
        <end position="352"/>
    </location>
</feature>
<name>A0A060PRU3_HELPX</name>
<dbReference type="InterPro" id="IPR011990">
    <property type="entry name" value="TPR-like_helical_dom_sf"/>
</dbReference>
<dbReference type="Pfam" id="PF08238">
    <property type="entry name" value="Sel1"/>
    <property type="match status" value="6"/>
</dbReference>
<keyword evidence="9" id="KW-0732">Signal</keyword>
<dbReference type="GO" id="GO:0046677">
    <property type="term" value="P:response to antibiotic"/>
    <property type="evidence" value="ECO:0007669"/>
    <property type="project" value="UniProtKB-KW"/>
</dbReference>
<dbReference type="Proteomes" id="UP000031662">
    <property type="component" value="Chromosome"/>
</dbReference>
<feature type="region of interest" description="Disordered" evidence="10">
    <location>
        <begin position="21"/>
        <end position="62"/>
    </location>
</feature>
<dbReference type="SMART" id="SM00671">
    <property type="entry name" value="SEL1"/>
    <property type="match status" value="6"/>
</dbReference>
<dbReference type="InterPro" id="IPR040239">
    <property type="entry name" value="HcpB-like"/>
</dbReference>
<dbReference type="PANTHER" id="PTHR13891:SF1">
    <property type="entry name" value="CYTOCHROME C OXIDASE ASSEMBLY FACTOR 7"/>
    <property type="match status" value="1"/>
</dbReference>
<dbReference type="EMBL" id="AP014523">
    <property type="protein sequence ID" value="BAO98309.1"/>
    <property type="molecule type" value="Genomic_DNA"/>
</dbReference>
<evidence type="ECO:0000256" key="8">
    <source>
        <dbReference type="ARBA" id="ARBA00023251"/>
    </source>
</evidence>
<evidence type="ECO:0000256" key="6">
    <source>
        <dbReference type="ARBA" id="ARBA00022803"/>
    </source>
</evidence>
<feature type="signal peptide" evidence="9">
    <location>
        <begin position="1"/>
        <end position="19"/>
    </location>
</feature>
<keyword evidence="6" id="KW-0802">TPR repeat</keyword>
<comment type="function">
    <text evidence="9">Hydrolyzes 6-aminopenicillinic acid and 7-aminocephalosporanic acid (ACA) derivatives.</text>
</comment>
<reference evidence="11 12" key="1">
    <citation type="submission" date="2013-11" db="EMBL/GenBank/DDBJ databases">
        <title>Estimation of Helicobacter pylori bacteriophage ecology using H. pylori isolates.</title>
        <authorList>
            <person name="Uchiyama J."/>
            <person name="Takemura-Uchiyama I."/>
            <person name="Ujihara T."/>
            <person name="Matsuzaki S."/>
        </authorList>
    </citation>
    <scope>NUCLEOTIDE SEQUENCE [LARGE SCALE GENOMIC DNA]</scope>
    <source>
        <strain evidence="11 12">NY40</strain>
    </source>
</reference>
<comment type="subcellular location">
    <subcellularLocation>
        <location evidence="9">Secreted</location>
    </subcellularLocation>
</comment>
<dbReference type="AlphaFoldDB" id="A0A060PRU3"/>
<dbReference type="InterPro" id="IPR006597">
    <property type="entry name" value="Sel1-like"/>
</dbReference>
<accession>A0A060PRU3</accession>
<keyword evidence="9" id="KW-0964">Secreted</keyword>
<dbReference type="RefSeq" id="WP_041051262.1">
    <property type="nucleotide sequence ID" value="NZ_AP014523.1"/>
</dbReference>
<comment type="catalytic activity">
    <reaction evidence="1 9">
        <text>a beta-lactam + H2O = a substituted beta-amino acid</text>
        <dbReference type="Rhea" id="RHEA:20401"/>
        <dbReference type="ChEBI" id="CHEBI:15377"/>
        <dbReference type="ChEBI" id="CHEBI:35627"/>
        <dbReference type="ChEBI" id="CHEBI:140347"/>
        <dbReference type="EC" id="3.5.2.6"/>
    </reaction>
</comment>
<dbReference type="PANTHER" id="PTHR13891">
    <property type="entry name" value="CYTOCHROME C OXIDASE ASSEMBLY FACTOR 7"/>
    <property type="match status" value="1"/>
</dbReference>
<comment type="similarity">
    <text evidence="2 9">Belongs to the hcp beta-lactamase family.</text>
</comment>
<sequence length="352" mass="38109">MLKKSLLLLVFLVLQLSGTEENNQAPKNTPPELNPANAKGAPNPNTQITPKNDNSNLLDKLGSPENAQTELSAGIDLAKKGDYQGAFKLFSQSCDNGNAAGCFAVGAMYANGVGIQTNRLKAARYYEMGCSGGDATACANLAQMYENKKNADTNDKENALQLYAVACQGGDMLACNNLGWMFANGSGVPKDYYKAISYYKFSCENGNDMGCYNLGLMSNVNNIYGIDKAKLSQVDLNYLACNAGDMMGCANLGWIYANGDLGAPLNNHYAAKYFQMACDGGILGSCNNLGVLYQKGLGVPQDDQRALDLFSYACDNGFESSCRNYGNFKEHLLRVNPNYGRLFMPYHSYEIP</sequence>
<dbReference type="HOGENOM" id="CLU_000288_36_2_7"/>
<dbReference type="GO" id="GO:0005576">
    <property type="term" value="C:extracellular region"/>
    <property type="evidence" value="ECO:0007669"/>
    <property type="project" value="UniProtKB-SubCell"/>
</dbReference>
<evidence type="ECO:0000256" key="7">
    <source>
        <dbReference type="ARBA" id="ARBA00023157"/>
    </source>
</evidence>
<dbReference type="EC" id="3.5.2.6" evidence="3 9"/>
<organism evidence="11 12">
    <name type="scientific">Helicobacter pylori NY40</name>
    <dbReference type="NCBI Taxonomy" id="1426844"/>
    <lineage>
        <taxon>Bacteria</taxon>
        <taxon>Pseudomonadati</taxon>
        <taxon>Campylobacterota</taxon>
        <taxon>Epsilonproteobacteria</taxon>
        <taxon>Campylobacterales</taxon>
        <taxon>Helicobacteraceae</taxon>
        <taxon>Helicobacter</taxon>
    </lineage>
</organism>
<keyword evidence="4" id="KW-0677">Repeat</keyword>